<evidence type="ECO:0000256" key="3">
    <source>
        <dbReference type="ARBA" id="ARBA00022723"/>
    </source>
</evidence>
<dbReference type="InterPro" id="IPR001486">
    <property type="entry name" value="Hemoglobin_trunc"/>
</dbReference>
<keyword evidence="4 5" id="KW-0408">Iron</keyword>
<proteinExistence type="predicted"/>
<dbReference type="RefSeq" id="WP_114583339.1">
    <property type="nucleotide sequence ID" value="NZ_QPMH01000021.1"/>
</dbReference>
<evidence type="ECO:0000256" key="1">
    <source>
        <dbReference type="ARBA" id="ARBA00022448"/>
    </source>
</evidence>
<evidence type="ECO:0000256" key="5">
    <source>
        <dbReference type="PIRSR" id="PIRSR601486-1"/>
    </source>
</evidence>
<organism evidence="6 7">
    <name type="scientific">Ferruginivarius sediminum</name>
    <dbReference type="NCBI Taxonomy" id="2661937"/>
    <lineage>
        <taxon>Bacteria</taxon>
        <taxon>Pseudomonadati</taxon>
        <taxon>Pseudomonadota</taxon>
        <taxon>Alphaproteobacteria</taxon>
        <taxon>Rhodospirillales</taxon>
        <taxon>Rhodospirillaceae</taxon>
        <taxon>Ferruginivarius</taxon>
    </lineage>
</organism>
<dbReference type="Pfam" id="PF01152">
    <property type="entry name" value="Bac_globin"/>
    <property type="match status" value="1"/>
</dbReference>
<evidence type="ECO:0000256" key="4">
    <source>
        <dbReference type="ARBA" id="ARBA00023004"/>
    </source>
</evidence>
<dbReference type="CDD" id="cd00454">
    <property type="entry name" value="TrHb1_N"/>
    <property type="match status" value="1"/>
</dbReference>
<evidence type="ECO:0000313" key="7">
    <source>
        <dbReference type="Proteomes" id="UP000253941"/>
    </source>
</evidence>
<comment type="caution">
    <text evidence="6">The sequence shown here is derived from an EMBL/GenBank/DDBJ whole genome shotgun (WGS) entry which is preliminary data.</text>
</comment>
<dbReference type="InterPro" id="IPR012292">
    <property type="entry name" value="Globin/Proto"/>
</dbReference>
<dbReference type="GO" id="GO:0046872">
    <property type="term" value="F:metal ion binding"/>
    <property type="evidence" value="ECO:0007669"/>
    <property type="project" value="UniProtKB-KW"/>
</dbReference>
<sequence>MAQTIFERYGGFSFVRKIVSAFYDRVIDSPDLQGYFANVEMPRLIDHQTKFVAQMMQGPASFTDEQLRRVHQPLAIGPAEFQEITELLCETLEDFDFDPADIDFVRAQVLRREPFIVSRHG</sequence>
<dbReference type="GO" id="GO:0019825">
    <property type="term" value="F:oxygen binding"/>
    <property type="evidence" value="ECO:0007669"/>
    <property type="project" value="InterPro"/>
</dbReference>
<dbReference type="AlphaFoldDB" id="A0A369T8J7"/>
<evidence type="ECO:0000313" key="6">
    <source>
        <dbReference type="EMBL" id="RDD60675.1"/>
    </source>
</evidence>
<dbReference type="InterPro" id="IPR009050">
    <property type="entry name" value="Globin-like_sf"/>
</dbReference>
<accession>A0A369T8J7</accession>
<feature type="binding site" description="distal binding residue" evidence="5">
    <location>
        <position position="47"/>
    </location>
    <ligand>
        <name>heme</name>
        <dbReference type="ChEBI" id="CHEBI:30413"/>
    </ligand>
    <ligandPart>
        <name>Fe</name>
        <dbReference type="ChEBI" id="CHEBI:18248"/>
    </ligandPart>
</feature>
<keyword evidence="1" id="KW-0813">Transport</keyword>
<protein>
    <submittedName>
        <fullName evidence="6">Group 1 truncated hemoglobin</fullName>
    </submittedName>
</protein>
<name>A0A369T8J7_9PROT</name>
<gene>
    <name evidence="6" type="ORF">DRB17_16550</name>
</gene>
<keyword evidence="3 5" id="KW-0479">Metal-binding</keyword>
<dbReference type="Gene3D" id="1.10.490.10">
    <property type="entry name" value="Globins"/>
    <property type="match status" value="1"/>
</dbReference>
<dbReference type="GO" id="GO:0020037">
    <property type="term" value="F:heme binding"/>
    <property type="evidence" value="ECO:0007669"/>
    <property type="project" value="InterPro"/>
</dbReference>
<keyword evidence="7" id="KW-1185">Reference proteome</keyword>
<reference evidence="6 7" key="1">
    <citation type="submission" date="2018-07" db="EMBL/GenBank/DDBJ databases">
        <title>Venubactetium sediminum gen. nov., sp. nov., isolated from a marine solar saltern.</title>
        <authorList>
            <person name="Wang S."/>
        </authorList>
    </citation>
    <scope>NUCLEOTIDE SEQUENCE [LARGE SCALE GENOMIC DNA]</scope>
    <source>
        <strain evidence="6 7">WD2A32</strain>
    </source>
</reference>
<dbReference type="EMBL" id="QPMH01000021">
    <property type="protein sequence ID" value="RDD60675.1"/>
    <property type="molecule type" value="Genomic_DNA"/>
</dbReference>
<feature type="binding site" description="distal binding residue" evidence="5">
    <location>
        <position position="71"/>
    </location>
    <ligand>
        <name>heme</name>
        <dbReference type="ChEBI" id="CHEBI:30413"/>
    </ligand>
    <ligandPart>
        <name>Fe</name>
        <dbReference type="ChEBI" id="CHEBI:18248"/>
    </ligandPart>
</feature>
<dbReference type="SUPFAM" id="SSF46458">
    <property type="entry name" value="Globin-like"/>
    <property type="match status" value="1"/>
</dbReference>
<evidence type="ECO:0000256" key="2">
    <source>
        <dbReference type="ARBA" id="ARBA00022617"/>
    </source>
</evidence>
<keyword evidence="2 5" id="KW-0349">Heme</keyword>
<dbReference type="Proteomes" id="UP000253941">
    <property type="component" value="Unassembled WGS sequence"/>
</dbReference>